<evidence type="ECO:0000313" key="2">
    <source>
        <dbReference type="EMBL" id="RIY03489.1"/>
    </source>
</evidence>
<sequence length="150" mass="15784">MRVMVSRRQFLTTTGAVASLGLCAGIVAGVPGCTPAPAAEPINADLAFAIERHRAALADMEASGRVQEACESAMRMLETPDTRSAFDAADDAFDLDCEREQAAHNRVIAAPIFTLADMRAKASYLASVSQHMIHDGDTMAALLTSMGGEA</sequence>
<dbReference type="Proteomes" id="UP000265750">
    <property type="component" value="Unassembled WGS sequence"/>
</dbReference>
<dbReference type="InterPro" id="IPR006311">
    <property type="entry name" value="TAT_signal"/>
</dbReference>
<organism evidence="2 3">
    <name type="scientific">Aureimonas flava</name>
    <dbReference type="NCBI Taxonomy" id="2320271"/>
    <lineage>
        <taxon>Bacteria</taxon>
        <taxon>Pseudomonadati</taxon>
        <taxon>Pseudomonadota</taxon>
        <taxon>Alphaproteobacteria</taxon>
        <taxon>Hyphomicrobiales</taxon>
        <taxon>Aurantimonadaceae</taxon>
        <taxon>Aureimonas</taxon>
    </lineage>
</organism>
<proteinExistence type="predicted"/>
<accession>A0A3A1WXP0</accession>
<reference evidence="3" key="1">
    <citation type="submission" date="2018-09" db="EMBL/GenBank/DDBJ databases">
        <authorList>
            <person name="Tuo L."/>
        </authorList>
    </citation>
    <scope>NUCLEOTIDE SEQUENCE [LARGE SCALE GENOMIC DNA]</scope>
    <source>
        <strain evidence="3">M2BS4Y-1</strain>
    </source>
</reference>
<dbReference type="PROSITE" id="PS51318">
    <property type="entry name" value="TAT"/>
    <property type="match status" value="1"/>
</dbReference>
<comment type="caution">
    <text evidence="2">The sequence shown here is derived from an EMBL/GenBank/DDBJ whole genome shotgun (WGS) entry which is preliminary data.</text>
</comment>
<evidence type="ECO:0000256" key="1">
    <source>
        <dbReference type="SAM" id="SignalP"/>
    </source>
</evidence>
<protein>
    <recommendedName>
        <fullName evidence="4">Twin-arginine translocation signal domain-containing protein</fullName>
    </recommendedName>
</protein>
<evidence type="ECO:0000313" key="3">
    <source>
        <dbReference type="Proteomes" id="UP000265750"/>
    </source>
</evidence>
<keyword evidence="3" id="KW-1185">Reference proteome</keyword>
<keyword evidence="1" id="KW-0732">Signal</keyword>
<feature type="chain" id="PRO_5017189834" description="Twin-arginine translocation signal domain-containing protein" evidence="1">
    <location>
        <begin position="19"/>
        <end position="150"/>
    </location>
</feature>
<gene>
    <name evidence="2" type="ORF">D3218_01645</name>
</gene>
<feature type="signal peptide" evidence="1">
    <location>
        <begin position="1"/>
        <end position="18"/>
    </location>
</feature>
<evidence type="ECO:0008006" key="4">
    <source>
        <dbReference type="Google" id="ProtNLM"/>
    </source>
</evidence>
<dbReference type="EMBL" id="QYRN01000001">
    <property type="protein sequence ID" value="RIY03489.1"/>
    <property type="molecule type" value="Genomic_DNA"/>
</dbReference>
<dbReference type="AlphaFoldDB" id="A0A3A1WXP0"/>
<name>A0A3A1WXP0_9HYPH</name>